<protein>
    <submittedName>
        <fullName evidence="4">Related to ADAM protease ADM-B</fullName>
    </submittedName>
</protein>
<keyword evidence="1" id="KW-0479">Metal-binding</keyword>
<dbReference type="InterPro" id="IPR034028">
    <property type="entry name" value="ZnMc_ADAM_fungal"/>
</dbReference>
<dbReference type="PANTHER" id="PTHR11905">
    <property type="entry name" value="ADAM A DISINTEGRIN AND METALLOPROTEASE DOMAIN"/>
    <property type="match status" value="1"/>
</dbReference>
<evidence type="ECO:0000313" key="4">
    <source>
        <dbReference type="EMBL" id="SPO02036.1"/>
    </source>
</evidence>
<dbReference type="AlphaFoldDB" id="A0AAE8MWK3"/>
<keyword evidence="4" id="KW-0378">Hydrolase</keyword>
<dbReference type="InterPro" id="IPR024079">
    <property type="entry name" value="MetalloPept_cat_dom_sf"/>
</dbReference>
<dbReference type="GO" id="GO:0046872">
    <property type="term" value="F:metal ion binding"/>
    <property type="evidence" value="ECO:0007669"/>
    <property type="project" value="UniProtKB-KW"/>
</dbReference>
<dbReference type="Proteomes" id="UP001187682">
    <property type="component" value="Unassembled WGS sequence"/>
</dbReference>
<dbReference type="SUPFAM" id="SSF55486">
    <property type="entry name" value="Metalloproteases ('zincins'), catalytic domain"/>
    <property type="match status" value="1"/>
</dbReference>
<feature type="domain" description="Disintegrin" evidence="2">
    <location>
        <begin position="363"/>
        <end position="402"/>
    </location>
</feature>
<dbReference type="InterPro" id="IPR001762">
    <property type="entry name" value="Disintegrin_dom"/>
</dbReference>
<dbReference type="Gene3D" id="4.10.70.10">
    <property type="entry name" value="Disintegrin domain"/>
    <property type="match status" value="1"/>
</dbReference>
<dbReference type="PROSITE" id="PS50215">
    <property type="entry name" value="ADAM_MEPRO"/>
    <property type="match status" value="1"/>
</dbReference>
<name>A0AAE8MWK3_9PEZI</name>
<dbReference type="InterPro" id="IPR001590">
    <property type="entry name" value="Peptidase_M12B"/>
</dbReference>
<feature type="active site" evidence="1">
    <location>
        <position position="278"/>
    </location>
</feature>
<dbReference type="GO" id="GO:0006508">
    <property type="term" value="P:proteolysis"/>
    <property type="evidence" value="ECO:0007669"/>
    <property type="project" value="UniProtKB-KW"/>
</dbReference>
<keyword evidence="5" id="KW-1185">Reference proteome</keyword>
<dbReference type="PROSITE" id="PS50214">
    <property type="entry name" value="DISINTEGRIN_2"/>
    <property type="match status" value="1"/>
</dbReference>
<organism evidence="4 5">
    <name type="scientific">Cephalotrichum gorgonifer</name>
    <dbReference type="NCBI Taxonomy" id="2041049"/>
    <lineage>
        <taxon>Eukaryota</taxon>
        <taxon>Fungi</taxon>
        <taxon>Dikarya</taxon>
        <taxon>Ascomycota</taxon>
        <taxon>Pezizomycotina</taxon>
        <taxon>Sordariomycetes</taxon>
        <taxon>Hypocreomycetidae</taxon>
        <taxon>Microascales</taxon>
        <taxon>Microascaceae</taxon>
        <taxon>Cephalotrichum</taxon>
    </lineage>
</organism>
<evidence type="ECO:0000256" key="1">
    <source>
        <dbReference type="PROSITE-ProRule" id="PRU00276"/>
    </source>
</evidence>
<evidence type="ECO:0000313" key="5">
    <source>
        <dbReference type="Proteomes" id="UP001187682"/>
    </source>
</evidence>
<feature type="domain" description="Peptidase M12B" evidence="3">
    <location>
        <begin position="129"/>
        <end position="342"/>
    </location>
</feature>
<dbReference type="Pfam" id="PF13688">
    <property type="entry name" value="Reprolysin_5"/>
    <property type="match status" value="1"/>
</dbReference>
<reference evidence="4" key="1">
    <citation type="submission" date="2018-03" db="EMBL/GenBank/DDBJ databases">
        <authorList>
            <person name="Guldener U."/>
        </authorList>
    </citation>
    <scope>NUCLEOTIDE SEQUENCE</scope>
</reference>
<dbReference type="InterPro" id="IPR036436">
    <property type="entry name" value="Disintegrin_dom_sf"/>
</dbReference>
<dbReference type="Gene3D" id="3.40.390.10">
    <property type="entry name" value="Collagenase (Catalytic Domain)"/>
    <property type="match status" value="1"/>
</dbReference>
<accession>A0AAE8MWK3</accession>
<proteinExistence type="predicted"/>
<dbReference type="CDD" id="cd04271">
    <property type="entry name" value="ZnMc_ADAM_fungal"/>
    <property type="match status" value="1"/>
</dbReference>
<dbReference type="GO" id="GO:0004222">
    <property type="term" value="F:metalloendopeptidase activity"/>
    <property type="evidence" value="ECO:0007669"/>
    <property type="project" value="InterPro"/>
</dbReference>
<dbReference type="EMBL" id="ONZQ02000005">
    <property type="protein sequence ID" value="SPO02036.1"/>
    <property type="molecule type" value="Genomic_DNA"/>
</dbReference>
<sequence>MVQRRQGIHMIEGAFSIDGVHYHIATNSNFRASQLSHDSVLPRIDSPHMLVWKESDAIDTSSIDRRSSTNDSLCLAENTHHYPRSFALGSGYQGADIPGQGLRDILRRQNGAFNPVDVIGSTAGCPSERLVAMIGVATDCTYTAEFDSVNDARNNIISQINVASQVYEDAFNISLAIRNLTISDPSCPSTPSSNRWNVPCSSSVDISDRLSLFSEWRTQYRDDNAAWSLLSTCGTGSTVGIARVGTVCGSGSRSDRAGSASTNVVVRTNAEWQVIAHELGHNFGANHDCTSSGCSGNTAVGDCCPLSASRCDAGEQFLMNPRSSRTMERFSPCTIGSICTLIGRDLINTSCLVSEADAADINDSQCGNGILEAGEACDCGGEEGCSENSCCNPSTCQLRSGAIRGVYLNYLNAWVFTGATVALGSLRG</sequence>
<evidence type="ECO:0000259" key="3">
    <source>
        <dbReference type="PROSITE" id="PS50215"/>
    </source>
</evidence>
<keyword evidence="1" id="KW-0862">Zinc</keyword>
<comment type="caution">
    <text evidence="4">The sequence shown here is derived from an EMBL/GenBank/DDBJ whole genome shotgun (WGS) entry which is preliminary data.</text>
</comment>
<dbReference type="PANTHER" id="PTHR11905:SF159">
    <property type="entry name" value="ADAM METALLOPROTEASE"/>
    <property type="match status" value="1"/>
</dbReference>
<feature type="binding site" evidence="1">
    <location>
        <position position="281"/>
    </location>
    <ligand>
        <name>Zn(2+)</name>
        <dbReference type="ChEBI" id="CHEBI:29105"/>
        <note>catalytic</note>
    </ligand>
</feature>
<comment type="caution">
    <text evidence="1">Lacks conserved residue(s) required for the propagation of feature annotation.</text>
</comment>
<gene>
    <name evidence="4" type="ORF">DNG_04709</name>
</gene>
<feature type="binding site" evidence="1">
    <location>
        <position position="277"/>
    </location>
    <ligand>
        <name>Zn(2+)</name>
        <dbReference type="ChEBI" id="CHEBI:29105"/>
        <note>catalytic</note>
    </ligand>
</feature>
<keyword evidence="4" id="KW-0645">Protease</keyword>
<evidence type="ECO:0000259" key="2">
    <source>
        <dbReference type="PROSITE" id="PS50214"/>
    </source>
</evidence>
<feature type="binding site" evidence="1">
    <location>
        <position position="287"/>
    </location>
    <ligand>
        <name>Zn(2+)</name>
        <dbReference type="ChEBI" id="CHEBI:29105"/>
        <note>catalytic</note>
    </ligand>
</feature>